<evidence type="ECO:0000256" key="1">
    <source>
        <dbReference type="ARBA" id="ARBA00007689"/>
    </source>
</evidence>
<sequence>MFIINLSYKVPLDTVDQHLHDHVSYLNENYAAGNFLASGRKEPRTGGIILAKANSLKELETIIAKDPFHQHELADYEITEFVASRAGDGLESLINK</sequence>
<gene>
    <name evidence="3" type="ORF">N7U62_10580</name>
</gene>
<feature type="domain" description="YCII-related" evidence="2">
    <location>
        <begin position="1"/>
        <end position="81"/>
    </location>
</feature>
<evidence type="ECO:0000313" key="3">
    <source>
        <dbReference type="EMBL" id="MCV9387110.1"/>
    </source>
</evidence>
<accession>A0ABT3CTS9</accession>
<dbReference type="Proteomes" id="UP001300692">
    <property type="component" value="Unassembled WGS sequence"/>
</dbReference>
<dbReference type="InterPro" id="IPR005545">
    <property type="entry name" value="YCII"/>
</dbReference>
<dbReference type="Pfam" id="PF03795">
    <property type="entry name" value="YCII"/>
    <property type="match status" value="1"/>
</dbReference>
<protein>
    <submittedName>
        <fullName evidence="3">YciI family protein</fullName>
    </submittedName>
</protein>
<comment type="caution">
    <text evidence="3">The sequence shown here is derived from an EMBL/GenBank/DDBJ whole genome shotgun (WGS) entry which is preliminary data.</text>
</comment>
<organism evidence="3 4">
    <name type="scientific">Reichenbachiella ulvae</name>
    <dbReference type="NCBI Taxonomy" id="2980104"/>
    <lineage>
        <taxon>Bacteria</taxon>
        <taxon>Pseudomonadati</taxon>
        <taxon>Bacteroidota</taxon>
        <taxon>Cytophagia</taxon>
        <taxon>Cytophagales</taxon>
        <taxon>Reichenbachiellaceae</taxon>
        <taxon>Reichenbachiella</taxon>
    </lineage>
</organism>
<evidence type="ECO:0000259" key="2">
    <source>
        <dbReference type="Pfam" id="PF03795"/>
    </source>
</evidence>
<dbReference type="InterPro" id="IPR011008">
    <property type="entry name" value="Dimeric_a/b-barrel"/>
</dbReference>
<dbReference type="EMBL" id="JAOYOD010000001">
    <property type="protein sequence ID" value="MCV9387110.1"/>
    <property type="molecule type" value="Genomic_DNA"/>
</dbReference>
<dbReference type="SUPFAM" id="SSF54909">
    <property type="entry name" value="Dimeric alpha+beta barrel"/>
    <property type="match status" value="1"/>
</dbReference>
<comment type="similarity">
    <text evidence="1">Belongs to the YciI family.</text>
</comment>
<proteinExistence type="inferred from homology"/>
<dbReference type="PANTHER" id="PTHR37828">
    <property type="entry name" value="GSR2449 PROTEIN"/>
    <property type="match status" value="1"/>
</dbReference>
<reference evidence="3 4" key="1">
    <citation type="submission" date="2022-10" db="EMBL/GenBank/DDBJ databases">
        <title>Comparative genomics and taxonomic characterization of three novel marine species of genus Reichenbachiella exhibiting antioxidant and polysaccharide degradation activities.</title>
        <authorList>
            <person name="Muhammad N."/>
            <person name="Lee Y.-J."/>
            <person name="Ko J."/>
            <person name="Kim S.-G."/>
        </authorList>
    </citation>
    <scope>NUCLEOTIDE SEQUENCE [LARGE SCALE GENOMIC DNA]</scope>
    <source>
        <strain evidence="3 4">ABR2-5</strain>
    </source>
</reference>
<keyword evidence="4" id="KW-1185">Reference proteome</keyword>
<name>A0ABT3CTS9_9BACT</name>
<dbReference type="PANTHER" id="PTHR37828:SF1">
    <property type="entry name" value="YCII-RELATED DOMAIN-CONTAINING PROTEIN"/>
    <property type="match status" value="1"/>
</dbReference>
<dbReference type="Gene3D" id="3.30.70.1060">
    <property type="entry name" value="Dimeric alpha+beta barrel"/>
    <property type="match status" value="1"/>
</dbReference>
<dbReference type="RefSeq" id="WP_264137937.1">
    <property type="nucleotide sequence ID" value="NZ_JAOYOD010000001.1"/>
</dbReference>
<evidence type="ECO:0000313" key="4">
    <source>
        <dbReference type="Proteomes" id="UP001300692"/>
    </source>
</evidence>